<protein>
    <submittedName>
        <fullName evidence="1">Uncharacterized protein</fullName>
    </submittedName>
</protein>
<proteinExistence type="predicted"/>
<dbReference type="EMBL" id="LN723286">
    <property type="protein sequence ID" value="CEP10143.1"/>
    <property type="molecule type" value="Genomic_DNA"/>
</dbReference>
<reference evidence="1 2" key="1">
    <citation type="submission" date="2014-09" db="EMBL/GenBank/DDBJ databases">
        <authorList>
            <person name="Ellenberger Sabrina"/>
        </authorList>
    </citation>
    <scope>NUCLEOTIDE SEQUENCE [LARGE SCALE GENOMIC DNA]</scope>
    <source>
        <strain evidence="1 2">CBS 412.66</strain>
    </source>
</reference>
<organism evidence="1 2">
    <name type="scientific">Parasitella parasitica</name>
    <dbReference type="NCBI Taxonomy" id="35722"/>
    <lineage>
        <taxon>Eukaryota</taxon>
        <taxon>Fungi</taxon>
        <taxon>Fungi incertae sedis</taxon>
        <taxon>Mucoromycota</taxon>
        <taxon>Mucoromycotina</taxon>
        <taxon>Mucoromycetes</taxon>
        <taxon>Mucorales</taxon>
        <taxon>Mucorineae</taxon>
        <taxon>Mucoraceae</taxon>
        <taxon>Parasitella</taxon>
    </lineage>
</organism>
<sequence length="180" mass="20140">MSEMNSFLASDFEQPTISHVKIASKLEQKGLMPLVNNNETHVKKFLNGFNQQFGVGKEFASIEEFREAAVAYGKEINVVITTAISSPARGVITLQCKHDGVYKAAKSSRNSVLRMMWQRATSTSRSLCPMQIFGRRNKLCKIVITKSVTIIILLLAMSGHICSIQKDGFQELECRHCIIE</sequence>
<evidence type="ECO:0000313" key="1">
    <source>
        <dbReference type="EMBL" id="CEP10143.1"/>
    </source>
</evidence>
<evidence type="ECO:0000313" key="2">
    <source>
        <dbReference type="Proteomes" id="UP000054107"/>
    </source>
</evidence>
<name>A0A0B7N3X2_9FUNG</name>
<keyword evidence="2" id="KW-1185">Reference proteome</keyword>
<gene>
    <name evidence="1" type="primary">PARPA_03779.1 scaffold 9785</name>
</gene>
<accession>A0A0B7N3X2</accession>
<dbReference type="Proteomes" id="UP000054107">
    <property type="component" value="Unassembled WGS sequence"/>
</dbReference>
<dbReference type="AlphaFoldDB" id="A0A0B7N3X2"/>